<proteinExistence type="predicted"/>
<dbReference type="Pfam" id="PF14716">
    <property type="entry name" value="HHH_8"/>
    <property type="match status" value="1"/>
</dbReference>
<dbReference type="KEGG" id="rlc:K227x_04750"/>
<dbReference type="Gene3D" id="1.10.150.20">
    <property type="entry name" value="5' to 3' exonuclease, C-terminal subdomain"/>
    <property type="match status" value="1"/>
</dbReference>
<dbReference type="GO" id="GO:0006281">
    <property type="term" value="P:DNA repair"/>
    <property type="evidence" value="ECO:0007669"/>
    <property type="project" value="InterPro"/>
</dbReference>
<feature type="domain" description="Crossover junction endonuclease MUS81-like HHH" evidence="2">
    <location>
        <begin position="21"/>
        <end position="94"/>
    </location>
</feature>
<dbReference type="InterPro" id="IPR010994">
    <property type="entry name" value="RuvA_2-like"/>
</dbReference>
<dbReference type="SUPFAM" id="SSF47781">
    <property type="entry name" value="RuvA domain 2-like"/>
    <property type="match status" value="1"/>
</dbReference>
<dbReference type="GO" id="GO:0003887">
    <property type="term" value="F:DNA-directed DNA polymerase activity"/>
    <property type="evidence" value="ECO:0007669"/>
    <property type="project" value="InterPro"/>
</dbReference>
<dbReference type="InterPro" id="IPR010996">
    <property type="entry name" value="HHH_MUS81"/>
</dbReference>
<keyword evidence="4" id="KW-1185">Reference proteome</keyword>
<dbReference type="Pfam" id="PF14520">
    <property type="entry name" value="HHH_5"/>
    <property type="match status" value="1"/>
</dbReference>
<evidence type="ECO:0000313" key="4">
    <source>
        <dbReference type="Proteomes" id="UP000318538"/>
    </source>
</evidence>
<dbReference type="OrthoDB" id="9808747at2"/>
<dbReference type="GO" id="GO:0003677">
    <property type="term" value="F:DNA binding"/>
    <property type="evidence" value="ECO:0007669"/>
    <property type="project" value="InterPro"/>
</dbReference>
<dbReference type="PANTHER" id="PTHR11276:SF28">
    <property type="entry name" value="DNA POLYMERASE LAMBDA"/>
    <property type="match status" value="1"/>
</dbReference>
<dbReference type="AlphaFoldDB" id="A0A517N4P3"/>
<dbReference type="RefSeq" id="WP_145167871.1">
    <property type="nucleotide sequence ID" value="NZ_CP036525.1"/>
</dbReference>
<dbReference type="EMBL" id="CP036525">
    <property type="protein sequence ID" value="QDT02104.1"/>
    <property type="molecule type" value="Genomic_DNA"/>
</dbReference>
<feature type="compositionally biased region" description="Basic and acidic residues" evidence="1">
    <location>
        <begin position="316"/>
        <end position="325"/>
    </location>
</feature>
<sequence length="325" mass="36650">MVIIESCDPISAVEQIEGVRENQKISSQLREIADLLEEQKASEFRVQAYRAAAETIAHRQAPIRETLEQDGVPGLVALPTIGHSIANLIESALRIERMPLLDRLRGQAKAEHFFATLPGIGPHLSHRIHEHLHLETLAELKAAAADGRLAHVPGIGRKRIEAIRACLAHRTDQPTASVAANTTNEWISVDELLDIDREYRERANDDSLAKTGSVHTEKTPIVHAQRNGRHYTAMFSHTANANQQHATHDWVVVYRDDANAHGRWTIITSKFGKLKGLRIVRGREDDCQDYYRRHNAYHQPQARHAPYSELTPAWNEDERQRGVHG</sequence>
<gene>
    <name evidence="3" type="ORF">K227x_04750</name>
</gene>
<evidence type="ECO:0000313" key="3">
    <source>
        <dbReference type="EMBL" id="QDT02104.1"/>
    </source>
</evidence>
<organism evidence="3 4">
    <name type="scientific">Rubripirellula lacrimiformis</name>
    <dbReference type="NCBI Taxonomy" id="1930273"/>
    <lineage>
        <taxon>Bacteria</taxon>
        <taxon>Pseudomonadati</taxon>
        <taxon>Planctomycetota</taxon>
        <taxon>Planctomycetia</taxon>
        <taxon>Pirellulales</taxon>
        <taxon>Pirellulaceae</taxon>
        <taxon>Rubripirellula</taxon>
    </lineage>
</organism>
<dbReference type="Gene3D" id="1.10.150.110">
    <property type="entry name" value="DNA polymerase beta, N-terminal domain-like"/>
    <property type="match status" value="1"/>
</dbReference>
<dbReference type="SUPFAM" id="SSF47802">
    <property type="entry name" value="DNA polymerase beta, N-terminal domain-like"/>
    <property type="match status" value="1"/>
</dbReference>
<dbReference type="InterPro" id="IPR027421">
    <property type="entry name" value="DNA_pol_lamdba_lyase_dom_sf"/>
</dbReference>
<name>A0A517N4P3_9BACT</name>
<evidence type="ECO:0000256" key="1">
    <source>
        <dbReference type="SAM" id="MobiDB-lite"/>
    </source>
</evidence>
<dbReference type="Proteomes" id="UP000318538">
    <property type="component" value="Chromosome"/>
</dbReference>
<dbReference type="PANTHER" id="PTHR11276">
    <property type="entry name" value="DNA POLYMERASE TYPE-X FAMILY MEMBER"/>
    <property type="match status" value="1"/>
</dbReference>
<accession>A0A517N4P3</accession>
<dbReference type="InterPro" id="IPR022312">
    <property type="entry name" value="DNA_pol_X"/>
</dbReference>
<evidence type="ECO:0000259" key="2">
    <source>
        <dbReference type="Pfam" id="PF14716"/>
    </source>
</evidence>
<reference evidence="3 4" key="1">
    <citation type="submission" date="2019-02" db="EMBL/GenBank/DDBJ databases">
        <title>Deep-cultivation of Planctomycetes and their phenomic and genomic characterization uncovers novel biology.</title>
        <authorList>
            <person name="Wiegand S."/>
            <person name="Jogler M."/>
            <person name="Boedeker C."/>
            <person name="Pinto D."/>
            <person name="Vollmers J."/>
            <person name="Rivas-Marin E."/>
            <person name="Kohn T."/>
            <person name="Peeters S.H."/>
            <person name="Heuer A."/>
            <person name="Rast P."/>
            <person name="Oberbeckmann S."/>
            <person name="Bunk B."/>
            <person name="Jeske O."/>
            <person name="Meyerdierks A."/>
            <person name="Storesund J.E."/>
            <person name="Kallscheuer N."/>
            <person name="Luecker S."/>
            <person name="Lage O.M."/>
            <person name="Pohl T."/>
            <person name="Merkel B.J."/>
            <person name="Hornburger P."/>
            <person name="Mueller R.-W."/>
            <person name="Bruemmer F."/>
            <person name="Labrenz M."/>
            <person name="Spormann A.M."/>
            <person name="Op den Camp H."/>
            <person name="Overmann J."/>
            <person name="Amann R."/>
            <person name="Jetten M.S.M."/>
            <person name="Mascher T."/>
            <person name="Medema M.H."/>
            <person name="Devos D.P."/>
            <person name="Kaster A.-K."/>
            <person name="Ovreas L."/>
            <person name="Rohde M."/>
            <person name="Galperin M.Y."/>
            <person name="Jogler C."/>
        </authorList>
    </citation>
    <scope>NUCLEOTIDE SEQUENCE [LARGE SCALE GENOMIC DNA]</scope>
    <source>
        <strain evidence="3 4">K22_7</strain>
    </source>
</reference>
<feature type="region of interest" description="Disordered" evidence="1">
    <location>
        <begin position="301"/>
        <end position="325"/>
    </location>
</feature>
<protein>
    <recommendedName>
        <fullName evidence="2">Crossover junction endonuclease MUS81-like HHH domain-containing protein</fullName>
    </recommendedName>
</protein>